<dbReference type="InterPro" id="IPR001609">
    <property type="entry name" value="Myosin_head_motor_dom-like"/>
</dbReference>
<dbReference type="InterPro" id="IPR027417">
    <property type="entry name" value="P-loop_NTPase"/>
</dbReference>
<name>A0AA36I4V3_9DINO</name>
<dbReference type="PANTHER" id="PTHR13140:SF845">
    <property type="entry name" value="MYOSIN-LIKE PROTEIN"/>
    <property type="match status" value="1"/>
</dbReference>
<evidence type="ECO:0000256" key="2">
    <source>
        <dbReference type="ARBA" id="ARBA00022840"/>
    </source>
</evidence>
<dbReference type="GO" id="GO:0016020">
    <property type="term" value="C:membrane"/>
    <property type="evidence" value="ECO:0007669"/>
    <property type="project" value="TreeGrafter"/>
</dbReference>
<dbReference type="SUPFAM" id="SSF52540">
    <property type="entry name" value="P-loop containing nucleoside triphosphate hydrolases"/>
    <property type="match status" value="1"/>
</dbReference>
<evidence type="ECO:0000256" key="5">
    <source>
        <dbReference type="ARBA" id="ARBA00023203"/>
    </source>
</evidence>
<dbReference type="CDD" id="cd00124">
    <property type="entry name" value="MYSc"/>
    <property type="match status" value="1"/>
</dbReference>
<comment type="similarity">
    <text evidence="6">Belongs to the TRAFAC class myosin-kinesin ATPase superfamily. Myosin family.</text>
</comment>
<comment type="caution">
    <text evidence="8">The sequence shown here is derived from an EMBL/GenBank/DDBJ whole genome shotgun (WGS) entry which is preliminary data.</text>
</comment>
<dbReference type="InterPro" id="IPR036961">
    <property type="entry name" value="Kinesin_motor_dom_sf"/>
</dbReference>
<dbReference type="Gene3D" id="1.20.58.530">
    <property type="match status" value="1"/>
</dbReference>
<evidence type="ECO:0000256" key="6">
    <source>
        <dbReference type="PROSITE-ProRule" id="PRU00782"/>
    </source>
</evidence>
<accession>A0AA36I4V3</accession>
<dbReference type="EMBL" id="CAUJNA010000691">
    <property type="protein sequence ID" value="CAJ1380185.1"/>
    <property type="molecule type" value="Genomic_DNA"/>
</dbReference>
<evidence type="ECO:0000313" key="8">
    <source>
        <dbReference type="EMBL" id="CAJ1380185.1"/>
    </source>
</evidence>
<protein>
    <recommendedName>
        <fullName evidence="7">Myosin motor domain-containing protein</fullName>
    </recommendedName>
</protein>
<dbReference type="SMART" id="SM00242">
    <property type="entry name" value="MYSc"/>
    <property type="match status" value="1"/>
</dbReference>
<evidence type="ECO:0000256" key="4">
    <source>
        <dbReference type="ARBA" id="ARBA00023175"/>
    </source>
</evidence>
<dbReference type="PANTHER" id="PTHR13140">
    <property type="entry name" value="MYOSIN"/>
    <property type="match status" value="1"/>
</dbReference>
<dbReference type="GO" id="GO:0007015">
    <property type="term" value="P:actin filament organization"/>
    <property type="evidence" value="ECO:0007669"/>
    <property type="project" value="TreeGrafter"/>
</dbReference>
<evidence type="ECO:0000256" key="3">
    <source>
        <dbReference type="ARBA" id="ARBA00023123"/>
    </source>
</evidence>
<keyword evidence="1 6" id="KW-0547">Nucleotide-binding</keyword>
<dbReference type="Proteomes" id="UP001178507">
    <property type="component" value="Unassembled WGS sequence"/>
</dbReference>
<evidence type="ECO:0000313" key="9">
    <source>
        <dbReference type="Proteomes" id="UP001178507"/>
    </source>
</evidence>
<keyword evidence="2 6" id="KW-0067">ATP-binding</keyword>
<feature type="domain" description="Myosin motor" evidence="7">
    <location>
        <begin position="46"/>
        <end position="653"/>
    </location>
</feature>
<organism evidence="8 9">
    <name type="scientific">Effrenium voratum</name>
    <dbReference type="NCBI Taxonomy" id="2562239"/>
    <lineage>
        <taxon>Eukaryota</taxon>
        <taxon>Sar</taxon>
        <taxon>Alveolata</taxon>
        <taxon>Dinophyceae</taxon>
        <taxon>Suessiales</taxon>
        <taxon>Symbiodiniaceae</taxon>
        <taxon>Effrenium</taxon>
    </lineage>
</organism>
<keyword evidence="5 6" id="KW-0009">Actin-binding</keyword>
<dbReference type="GO" id="GO:0051015">
    <property type="term" value="F:actin filament binding"/>
    <property type="evidence" value="ECO:0007669"/>
    <property type="project" value="TreeGrafter"/>
</dbReference>
<feature type="binding site" evidence="6">
    <location>
        <begin position="130"/>
        <end position="137"/>
    </location>
    <ligand>
        <name>ATP</name>
        <dbReference type="ChEBI" id="CHEBI:30616"/>
    </ligand>
</feature>
<dbReference type="GO" id="GO:0005737">
    <property type="term" value="C:cytoplasm"/>
    <property type="evidence" value="ECO:0007669"/>
    <property type="project" value="TreeGrafter"/>
</dbReference>
<dbReference type="AlphaFoldDB" id="A0AA36I4V3"/>
<evidence type="ECO:0000259" key="7">
    <source>
        <dbReference type="PROSITE" id="PS51456"/>
    </source>
</evidence>
<gene>
    <name evidence="8" type="ORF">EVOR1521_LOCUS8196</name>
</gene>
<dbReference type="Pfam" id="PF00063">
    <property type="entry name" value="Myosin_head"/>
    <property type="match status" value="2"/>
</dbReference>
<dbReference type="GO" id="GO:0005524">
    <property type="term" value="F:ATP binding"/>
    <property type="evidence" value="ECO:0007669"/>
    <property type="project" value="UniProtKB-UniRule"/>
</dbReference>
<proteinExistence type="inferred from homology"/>
<dbReference type="GO" id="GO:0016459">
    <property type="term" value="C:myosin complex"/>
    <property type="evidence" value="ECO:0007669"/>
    <property type="project" value="UniProtKB-KW"/>
</dbReference>
<sequence>MAARQRWSPGDAVWLPDKELAFRACVAGDGQELPAALRREPRFPAAGYADAVELRWANEANLLENLCLRYRQGQIYTNVSHVLLAINPHRQLPHLYGESMMKQAGPHPYTVAALALRRRRQGPQAIVVSGESGAGKTETAKIIMRYLEVTSQKELPEKLTAVSRVLESLGHAETRQNPNSSRFGKYLTMRIGRHSISTQVTTYMLEASRVIAGGRNFHIFYEALGAEPGLGPAWAARRKELEAALEALGLQALTTPLLRAVAGIWRILQHLREGEIEEDEVSEMASACQLLGLSFQSLQDPTSQSGEFAPPAPAGWCGGPGAAARGEAAGSAAAGLGGGGLQPPLSRRGAADVRQLGGPWSRGGGELGILDMYGFEDLQNNQLEQLLINYTNERLQLFFCDQLLVKEQQLCLSEGLKLDLGERETSGRQVLDNLDIVLNVLDDCSMQRLRSGGGGEALELLLRRTGEARRRGHVAGRFAVRHYAGEVTYLTSGWLDANDSQPLPEVAELLQTSSNDLLHLERQTSKRPCQSVNKRHRSDLEALMKKLSAMGVHFIRCFRPNKEQSADFVDRGFLLQQLRGCGVHQVLQVMQRGFPHRVSLQQVAARLPGGFSERVGAEVLMVALQVPRSDWRVGVTQLFLKAAHRDALEALLADDRPLDPALLQEAARRSRRLRWRRAFHALSLVRFLSRGAAQRARSAALRRKLRAALLAAFFLCAARRAARARRLAAKADGLQVPAPASAVLGTIRSETPEDQTGTLLEQAKSEKAERALRELARPCKRRRPSKAVSVEGGVLLEMLPKRRLCLVEP</sequence>
<evidence type="ECO:0000256" key="1">
    <source>
        <dbReference type="ARBA" id="ARBA00022741"/>
    </source>
</evidence>
<keyword evidence="9" id="KW-1185">Reference proteome</keyword>
<keyword evidence="3 6" id="KW-0518">Myosin</keyword>
<feature type="region of interest" description="Actin-binding" evidence="6">
    <location>
        <begin position="540"/>
        <end position="562"/>
    </location>
</feature>
<keyword evidence="4 6" id="KW-0505">Motor protein</keyword>
<dbReference type="GO" id="GO:0000146">
    <property type="term" value="F:microfilament motor activity"/>
    <property type="evidence" value="ECO:0007669"/>
    <property type="project" value="TreeGrafter"/>
</dbReference>
<reference evidence="8" key="1">
    <citation type="submission" date="2023-08" db="EMBL/GenBank/DDBJ databases">
        <authorList>
            <person name="Chen Y."/>
            <person name="Shah S."/>
            <person name="Dougan E. K."/>
            <person name="Thang M."/>
            <person name="Chan C."/>
        </authorList>
    </citation>
    <scope>NUCLEOTIDE SEQUENCE</scope>
</reference>
<dbReference type="PROSITE" id="PS51456">
    <property type="entry name" value="MYOSIN_MOTOR"/>
    <property type="match status" value="1"/>
</dbReference>
<dbReference type="PRINTS" id="PR00193">
    <property type="entry name" value="MYOSINHEAVY"/>
</dbReference>
<dbReference type="Gene3D" id="3.40.850.10">
    <property type="entry name" value="Kinesin motor domain"/>
    <property type="match status" value="2"/>
</dbReference>